<evidence type="ECO:0000256" key="1">
    <source>
        <dbReference type="ARBA" id="ARBA00004576"/>
    </source>
</evidence>
<keyword evidence="10" id="KW-1133">Transmembrane helix</keyword>
<dbReference type="GO" id="GO:0006508">
    <property type="term" value="P:proteolysis"/>
    <property type="evidence" value="ECO:0007669"/>
    <property type="project" value="UniProtKB-KW"/>
</dbReference>
<gene>
    <name evidence="16" type="primary">SPOSA6832_05038</name>
</gene>
<feature type="domain" description="Peptidase S9 prolyl oligopeptidase catalytic" evidence="14">
    <location>
        <begin position="804"/>
        <end position="964"/>
    </location>
</feature>
<evidence type="ECO:0000256" key="4">
    <source>
        <dbReference type="ARBA" id="ARBA00022554"/>
    </source>
</evidence>
<dbReference type="GO" id="GO:0005886">
    <property type="term" value="C:plasma membrane"/>
    <property type="evidence" value="ECO:0007669"/>
    <property type="project" value="TreeGrafter"/>
</dbReference>
<evidence type="ECO:0000256" key="9">
    <source>
        <dbReference type="ARBA" id="ARBA00022968"/>
    </source>
</evidence>
<dbReference type="AlphaFoldDB" id="A0A0D6EU74"/>
<dbReference type="SUPFAM" id="SSF53474">
    <property type="entry name" value="alpha/beta-Hydrolases"/>
    <property type="match status" value="2"/>
</dbReference>
<evidence type="ECO:0000256" key="10">
    <source>
        <dbReference type="ARBA" id="ARBA00022989"/>
    </source>
</evidence>
<comment type="similarity">
    <text evidence="2">Belongs to the peptidase S9B family.</text>
</comment>
<evidence type="ECO:0000256" key="13">
    <source>
        <dbReference type="SAM" id="MobiDB-lite"/>
    </source>
</evidence>
<name>A0A0D6EU74_SPOSA</name>
<feature type="domain" description="Dipeptidylpeptidase IV N-terminal" evidence="15">
    <location>
        <begin position="197"/>
        <end position="603"/>
    </location>
</feature>
<feature type="domain" description="Peptidase S9 prolyl oligopeptidase catalytic" evidence="14">
    <location>
        <begin position="693"/>
        <end position="763"/>
    </location>
</feature>
<dbReference type="Proteomes" id="UP000243876">
    <property type="component" value="Unassembled WGS sequence"/>
</dbReference>
<evidence type="ECO:0000256" key="2">
    <source>
        <dbReference type="ARBA" id="ARBA00006150"/>
    </source>
</evidence>
<evidence type="ECO:0000256" key="8">
    <source>
        <dbReference type="ARBA" id="ARBA00022825"/>
    </source>
</evidence>
<evidence type="ECO:0000256" key="7">
    <source>
        <dbReference type="ARBA" id="ARBA00022801"/>
    </source>
</evidence>
<feature type="region of interest" description="Disordered" evidence="13">
    <location>
        <begin position="473"/>
        <end position="517"/>
    </location>
</feature>
<evidence type="ECO:0000313" key="17">
    <source>
        <dbReference type="Proteomes" id="UP000243876"/>
    </source>
</evidence>
<evidence type="ECO:0000256" key="6">
    <source>
        <dbReference type="ARBA" id="ARBA00022692"/>
    </source>
</evidence>
<feature type="compositionally biased region" description="Low complexity" evidence="13">
    <location>
        <begin position="29"/>
        <end position="41"/>
    </location>
</feature>
<dbReference type="InterPro" id="IPR001375">
    <property type="entry name" value="Peptidase_S9_cat"/>
</dbReference>
<dbReference type="InterPro" id="IPR050278">
    <property type="entry name" value="Serine_Prot_S9B/DPPIV"/>
</dbReference>
<dbReference type="InterPro" id="IPR002469">
    <property type="entry name" value="Peptidase_S9B_N"/>
</dbReference>
<evidence type="ECO:0000259" key="15">
    <source>
        <dbReference type="Pfam" id="PF00930"/>
    </source>
</evidence>
<dbReference type="PANTHER" id="PTHR11731:SF200">
    <property type="entry name" value="DIPEPTIDYL PEPTIDASE 10, ISOFORM B"/>
    <property type="match status" value="1"/>
</dbReference>
<dbReference type="Gene3D" id="3.40.50.1820">
    <property type="entry name" value="alpha/beta hydrolase"/>
    <property type="match status" value="1"/>
</dbReference>
<dbReference type="PANTHER" id="PTHR11731">
    <property type="entry name" value="PROTEASE FAMILY S9B,C DIPEPTIDYL-PEPTIDASE IV-RELATED"/>
    <property type="match status" value="1"/>
</dbReference>
<dbReference type="Pfam" id="PF00326">
    <property type="entry name" value="Peptidase_S9"/>
    <property type="match status" value="2"/>
</dbReference>
<keyword evidence="6" id="KW-0812">Transmembrane</keyword>
<dbReference type="GO" id="GO:0005774">
    <property type="term" value="C:vacuolar membrane"/>
    <property type="evidence" value="ECO:0007669"/>
    <property type="project" value="UniProtKB-SubCell"/>
</dbReference>
<dbReference type="Gene3D" id="2.140.10.30">
    <property type="entry name" value="Dipeptidylpeptidase IV, N-terminal domain"/>
    <property type="match status" value="1"/>
</dbReference>
<keyword evidence="8" id="KW-0720">Serine protease</keyword>
<dbReference type="GO" id="GO:0008239">
    <property type="term" value="F:dipeptidyl-peptidase activity"/>
    <property type="evidence" value="ECO:0007669"/>
    <property type="project" value="TreeGrafter"/>
</dbReference>
<evidence type="ECO:0000313" key="16">
    <source>
        <dbReference type="EMBL" id="CEQ43140.1"/>
    </source>
</evidence>
<dbReference type="OrthoDB" id="16520at2759"/>
<sequence length="981" mass="109481">MRPTPRPPAFAIPDPFAPLNRGDADADDLSSASSDSGGVQDYGDDDEEEQGEKQRLVQEGEMLDPEGRMWEDRKTAQAMFKSVLSDSEESLSKRQETDRISGLLLSHLLSPSTGRHTFRGEGLKTITREHLANGTFWTEEVQLDWLAEAGDGVYSQRAEDGSILLTDINKNETRLLVDGNNIRDGREKLEWVRFKVSADLKFILFDTDWTKQWRHSSHANFWVHDIAASTTVRLRSPSYPPHTAFASFSPRNHHIAYVHANDLYVLENPPARGERVSPIRLTVDGSPTTFNGVPDWVFSSDTTTWWSPDASKLAFLSFDEELVPEYEFPIYNTEWATPGAQPYPAHTVMRYPKAGFPNPKVRIRVFDLAAYLSLASRPNPFSTSIASPTVDPRVSSLIYDLVFSSPFPETDVVVSEVTWVGKDQLIVKATDRTARVQRVALFDLSKVGGGGDEEDGKTNIIVGQVVRDDDFGQLDGGWAEPATSTSSLPQMASTISPTSRQPTRKTPSSSPKETGRLTGAVDVQRGLIYFIAAKPSIERHLYSVPLPSHERLAELAAAQASGTTGLPPLTALTNTNARGYYSASFSPFAGVYQLNYEGPSMPWQKLIKVDDPNYSNTLVDNAALTKVDTQFQHADISYSTVTVEPTASADGNKIELNAMELRPPLMDVSGRTKYPVLFQVYGGPNSQTVTTRWQRDWQQYVSSSLGYVVVRIDPRGTGFKGRRHRMSVRNRLGELEQADVIEAARQWAELPYVDEKRVGIWGWASFRFFPFPVGSATSLSIFRIPTSLPCHGPRCYETLIDTATDRRRSLGQSFGGFLTAKVIEANSSVFQLGMAVAPVTDWQYYDSIYTERYMSTPKLNPGGYANSSVSRMDGFKHADFALAHGSGDDNVHYQNTAALLDRFTVAHVRFVCGSLFEAELRSRPISNSNFRFRMFTDSDHSISMRGAYWELMAWLEAFLLEKFGEGGRTKSRWKMKVEHGK</sequence>
<dbReference type="Pfam" id="PF00930">
    <property type="entry name" value="DPPIV_N"/>
    <property type="match status" value="1"/>
</dbReference>
<keyword evidence="17" id="KW-1185">Reference proteome</keyword>
<comment type="subcellular location">
    <subcellularLocation>
        <location evidence="1">Vacuole membrane</location>
        <topology evidence="1">Single-pass type II membrane protein</topology>
    </subcellularLocation>
</comment>
<keyword evidence="3" id="KW-0031">Aminopeptidase</keyword>
<evidence type="ECO:0000256" key="3">
    <source>
        <dbReference type="ARBA" id="ARBA00022438"/>
    </source>
</evidence>
<feature type="region of interest" description="Disordered" evidence="13">
    <location>
        <begin position="1"/>
        <end position="68"/>
    </location>
</feature>
<evidence type="ECO:0000256" key="12">
    <source>
        <dbReference type="ARBA" id="ARBA00023180"/>
    </source>
</evidence>
<feature type="compositionally biased region" description="Polar residues" evidence="13">
    <location>
        <begin position="482"/>
        <end position="512"/>
    </location>
</feature>
<protein>
    <submittedName>
        <fullName evidence="16">SPOSA6832_05038-mRNA-1:cds</fullName>
    </submittedName>
</protein>
<reference evidence="17" key="1">
    <citation type="submission" date="2015-02" db="EMBL/GenBank/DDBJ databases">
        <authorList>
            <person name="Gon?alves P."/>
        </authorList>
    </citation>
    <scope>NUCLEOTIDE SEQUENCE [LARGE SCALE GENOMIC DNA]</scope>
</reference>
<keyword evidence="12" id="KW-0325">Glycoprotein</keyword>
<dbReference type="InterPro" id="IPR029058">
    <property type="entry name" value="AB_hydrolase_fold"/>
</dbReference>
<dbReference type="EMBL" id="CENE01000052">
    <property type="protein sequence ID" value="CEQ43140.1"/>
    <property type="molecule type" value="Genomic_DNA"/>
</dbReference>
<evidence type="ECO:0000256" key="11">
    <source>
        <dbReference type="ARBA" id="ARBA00023136"/>
    </source>
</evidence>
<dbReference type="GO" id="GO:0004177">
    <property type="term" value="F:aminopeptidase activity"/>
    <property type="evidence" value="ECO:0007669"/>
    <property type="project" value="UniProtKB-KW"/>
</dbReference>
<evidence type="ECO:0000256" key="5">
    <source>
        <dbReference type="ARBA" id="ARBA00022670"/>
    </source>
</evidence>
<keyword evidence="5" id="KW-0645">Protease</keyword>
<dbReference type="SUPFAM" id="SSF82171">
    <property type="entry name" value="DPP6 N-terminal domain-like"/>
    <property type="match status" value="1"/>
</dbReference>
<organism evidence="16 17">
    <name type="scientific">Sporidiobolus salmonicolor</name>
    <name type="common">Yeast-like fungus</name>
    <name type="synonym">Sporobolomyces salmonicolor</name>
    <dbReference type="NCBI Taxonomy" id="5005"/>
    <lineage>
        <taxon>Eukaryota</taxon>
        <taxon>Fungi</taxon>
        <taxon>Dikarya</taxon>
        <taxon>Basidiomycota</taxon>
        <taxon>Pucciniomycotina</taxon>
        <taxon>Microbotryomycetes</taxon>
        <taxon>Sporidiobolales</taxon>
        <taxon>Sporidiobolaceae</taxon>
        <taxon>Sporobolomyces</taxon>
    </lineage>
</organism>
<feature type="compositionally biased region" description="Pro residues" evidence="13">
    <location>
        <begin position="1"/>
        <end position="10"/>
    </location>
</feature>
<evidence type="ECO:0000259" key="14">
    <source>
        <dbReference type="Pfam" id="PF00326"/>
    </source>
</evidence>
<feature type="non-terminal residue" evidence="16">
    <location>
        <position position="1"/>
    </location>
</feature>
<keyword evidence="7" id="KW-0378">Hydrolase</keyword>
<keyword evidence="11" id="KW-0472">Membrane</keyword>
<proteinExistence type="inferred from homology"/>
<keyword evidence="4" id="KW-0926">Vacuole</keyword>
<accession>A0A0D6EU74</accession>
<dbReference type="GO" id="GO:0008236">
    <property type="term" value="F:serine-type peptidase activity"/>
    <property type="evidence" value="ECO:0007669"/>
    <property type="project" value="UniProtKB-KW"/>
</dbReference>
<keyword evidence="9" id="KW-0735">Signal-anchor</keyword>